<evidence type="ECO:0000313" key="3">
    <source>
        <dbReference type="Proteomes" id="UP000008281"/>
    </source>
</evidence>
<dbReference type="GeneID" id="9819629"/>
<dbReference type="EMBL" id="DS268450">
    <property type="protein sequence ID" value="EFP03617.1"/>
    <property type="molecule type" value="Genomic_DNA"/>
</dbReference>
<dbReference type="InParanoid" id="E3MJK0"/>
<dbReference type="CTD" id="9819629"/>
<feature type="compositionally biased region" description="Basic and acidic residues" evidence="1">
    <location>
        <begin position="58"/>
        <end position="73"/>
    </location>
</feature>
<proteinExistence type="predicted"/>
<gene>
    <name evidence="2" type="ORF">CRE_19148</name>
</gene>
<dbReference type="Proteomes" id="UP000008281">
    <property type="component" value="Unassembled WGS sequence"/>
</dbReference>
<feature type="region of interest" description="Disordered" evidence="1">
    <location>
        <begin position="54"/>
        <end position="116"/>
    </location>
</feature>
<evidence type="ECO:0000313" key="2">
    <source>
        <dbReference type="EMBL" id="EFP03617.1"/>
    </source>
</evidence>
<dbReference type="HOGENOM" id="CLU_2099144_0_0_1"/>
<dbReference type="KEGG" id="crq:GCK72_025432"/>
<feature type="compositionally biased region" description="Polar residues" evidence="1">
    <location>
        <begin position="96"/>
        <end position="116"/>
    </location>
</feature>
<protein>
    <submittedName>
        <fullName evidence="2">Uncharacterized protein</fullName>
    </submittedName>
</protein>
<evidence type="ECO:0000256" key="1">
    <source>
        <dbReference type="SAM" id="MobiDB-lite"/>
    </source>
</evidence>
<reference evidence="2" key="1">
    <citation type="submission" date="2007-07" db="EMBL/GenBank/DDBJ databases">
        <title>PCAP assembly of the Caenorhabditis remanei genome.</title>
        <authorList>
            <consortium name="The Caenorhabditis remanei Sequencing Consortium"/>
            <person name="Wilson R.K."/>
        </authorList>
    </citation>
    <scope>NUCLEOTIDE SEQUENCE [LARGE SCALE GENOMIC DNA]</scope>
    <source>
        <strain evidence="2">PB4641</strain>
    </source>
</reference>
<keyword evidence="3" id="KW-1185">Reference proteome</keyword>
<accession>E3MJK0</accession>
<dbReference type="RefSeq" id="XP_003103646.2">
    <property type="nucleotide sequence ID" value="XM_003103598.2"/>
</dbReference>
<name>E3MJK0_CAERE</name>
<organism evidence="3">
    <name type="scientific">Caenorhabditis remanei</name>
    <name type="common">Caenorhabditis vulgaris</name>
    <dbReference type="NCBI Taxonomy" id="31234"/>
    <lineage>
        <taxon>Eukaryota</taxon>
        <taxon>Metazoa</taxon>
        <taxon>Ecdysozoa</taxon>
        <taxon>Nematoda</taxon>
        <taxon>Chromadorea</taxon>
        <taxon>Rhabditida</taxon>
        <taxon>Rhabditina</taxon>
        <taxon>Rhabditomorpha</taxon>
        <taxon>Rhabditoidea</taxon>
        <taxon>Rhabditidae</taxon>
        <taxon>Peloderinae</taxon>
        <taxon>Caenorhabditis</taxon>
    </lineage>
</organism>
<sequence length="116" mass="12802">MNTNILMGFSSKEVRGLISISVKKGKESKPATDLRVDLFNRNLLKHLVQLLHASKQARSSEVRRNKRSNKEEMDNGPAKKVVKRGPNDVVDDQIVSPVNSVASISGTDSSQTRTSQ</sequence>
<dbReference type="AlphaFoldDB" id="E3MJK0"/>